<name>A0A1F7Z2U5_9BACT</name>
<protein>
    <recommendedName>
        <fullName evidence="2">Glycosyltransferase RgtA/B/C/D-like domain-containing protein</fullName>
    </recommendedName>
</protein>
<feature type="transmembrane region" description="Helical" evidence="1">
    <location>
        <begin position="158"/>
        <end position="178"/>
    </location>
</feature>
<feature type="transmembrane region" description="Helical" evidence="1">
    <location>
        <begin position="230"/>
        <end position="248"/>
    </location>
</feature>
<accession>A0A1F7Z2U5</accession>
<feature type="transmembrane region" description="Helical" evidence="1">
    <location>
        <begin position="27"/>
        <end position="46"/>
    </location>
</feature>
<keyword evidence="1" id="KW-1133">Transmembrane helix</keyword>
<organism evidence="3 4">
    <name type="scientific">Candidatus Woesebacteria bacterium RIFCSPHIGHO2_02_FULL_39_13</name>
    <dbReference type="NCBI Taxonomy" id="1802505"/>
    <lineage>
        <taxon>Bacteria</taxon>
        <taxon>Candidatus Woeseibacteriota</taxon>
    </lineage>
</organism>
<feature type="transmembrane region" description="Helical" evidence="1">
    <location>
        <begin position="350"/>
        <end position="369"/>
    </location>
</feature>
<feature type="transmembrane region" description="Helical" evidence="1">
    <location>
        <begin position="185"/>
        <end position="218"/>
    </location>
</feature>
<evidence type="ECO:0000313" key="4">
    <source>
        <dbReference type="Proteomes" id="UP000177169"/>
    </source>
</evidence>
<gene>
    <name evidence="3" type="ORF">A3D01_02680</name>
</gene>
<feature type="transmembrane region" description="Helical" evidence="1">
    <location>
        <begin position="321"/>
        <end position="338"/>
    </location>
</feature>
<dbReference type="Pfam" id="PF13231">
    <property type="entry name" value="PMT_2"/>
    <property type="match status" value="1"/>
</dbReference>
<evidence type="ECO:0000313" key="3">
    <source>
        <dbReference type="EMBL" id="OGM33851.1"/>
    </source>
</evidence>
<dbReference type="STRING" id="1802505.A3D01_02680"/>
<evidence type="ECO:0000256" key="1">
    <source>
        <dbReference type="SAM" id="Phobius"/>
    </source>
</evidence>
<sequence length="517" mass="59655">MKSKFAGLQKKFTNWRKSFGVEINSHLALYIILVFIFITAFFVRVYRVGDLMWFYYDQGRDALRIWEFWHQGKPFLVGPVTGLAGIFLGPFYYYLIAPFYLLGGGNPVYPAVFLAFLSTIALAPLYILGWKMHSRATGLIATIIVGFSYYLVLAGRWLANPTPILLTSILLLFSMWRISLGKNKYWWLVITLLIGISLQLEAASAVFYLPMILIFAVWQRKNLPNVKTAVVLGILFLVTLLPQIVFDFRHEHILLNNFKRVLLEEKSFRTPLYSVLDTRLRYFWNVYNSKIFPGREGYAKLFTTVSLIALISSFKKKKTPLTLLIIFLGIPMLGYIFFQGNFGNIYDYYMTGYFLPMMLLLSLGFGILWEDKLGKIAVTAFFVLFLMINVTNLKNYLIAGVDGPTHITLGNEKQAVNWIFDDAGKKRLQEFNVETYVPPVISHSYDYLYLWLGTKRCGKGLCGLVKDRNTEIFYALYEVDPPHPERLAEWLGRYGNSTIIEEQEKFGGITVERRKRI</sequence>
<feature type="transmembrane region" description="Helical" evidence="1">
    <location>
        <begin position="376"/>
        <end position="393"/>
    </location>
</feature>
<keyword evidence="1" id="KW-0812">Transmembrane</keyword>
<evidence type="ECO:0000259" key="2">
    <source>
        <dbReference type="Pfam" id="PF13231"/>
    </source>
</evidence>
<feature type="transmembrane region" description="Helical" evidence="1">
    <location>
        <begin position="136"/>
        <end position="152"/>
    </location>
</feature>
<dbReference type="InterPro" id="IPR038731">
    <property type="entry name" value="RgtA/B/C-like"/>
</dbReference>
<keyword evidence="1" id="KW-0472">Membrane</keyword>
<proteinExistence type="predicted"/>
<reference evidence="3 4" key="1">
    <citation type="journal article" date="2016" name="Nat. Commun.">
        <title>Thousands of microbial genomes shed light on interconnected biogeochemical processes in an aquifer system.</title>
        <authorList>
            <person name="Anantharaman K."/>
            <person name="Brown C.T."/>
            <person name="Hug L.A."/>
            <person name="Sharon I."/>
            <person name="Castelle C.J."/>
            <person name="Probst A.J."/>
            <person name="Thomas B.C."/>
            <person name="Singh A."/>
            <person name="Wilkins M.J."/>
            <person name="Karaoz U."/>
            <person name="Brodie E.L."/>
            <person name="Williams K.H."/>
            <person name="Hubbard S.S."/>
            <person name="Banfield J.F."/>
        </authorList>
    </citation>
    <scope>NUCLEOTIDE SEQUENCE [LARGE SCALE GENOMIC DNA]</scope>
</reference>
<dbReference type="Proteomes" id="UP000177169">
    <property type="component" value="Unassembled WGS sequence"/>
</dbReference>
<comment type="caution">
    <text evidence="3">The sequence shown here is derived from an EMBL/GenBank/DDBJ whole genome shotgun (WGS) entry which is preliminary data.</text>
</comment>
<feature type="transmembrane region" description="Helical" evidence="1">
    <location>
        <begin position="108"/>
        <end position="129"/>
    </location>
</feature>
<dbReference type="AlphaFoldDB" id="A0A1F7Z2U5"/>
<feature type="domain" description="Glycosyltransferase RgtA/B/C/D-like" evidence="2">
    <location>
        <begin position="90"/>
        <end position="245"/>
    </location>
</feature>
<dbReference type="EMBL" id="MGGR01000013">
    <property type="protein sequence ID" value="OGM33851.1"/>
    <property type="molecule type" value="Genomic_DNA"/>
</dbReference>
<feature type="transmembrane region" description="Helical" evidence="1">
    <location>
        <begin position="74"/>
        <end position="96"/>
    </location>
</feature>